<evidence type="ECO:0000313" key="1">
    <source>
        <dbReference type="EMBL" id="MBX55570.1"/>
    </source>
</evidence>
<protein>
    <submittedName>
        <fullName evidence="1">Uncharacterized protein</fullName>
    </submittedName>
</protein>
<dbReference type="AlphaFoldDB" id="A0A2P2PLD3"/>
<accession>A0A2P2PLD3</accession>
<proteinExistence type="predicted"/>
<dbReference type="EMBL" id="GGEC01075086">
    <property type="protein sequence ID" value="MBX55570.1"/>
    <property type="molecule type" value="Transcribed_RNA"/>
</dbReference>
<name>A0A2P2PLD3_RHIMU</name>
<sequence length="51" mass="6061">MIGRIENFVLEFSDHHSLWQKEKSQSCQEIECSLRAPSSYLYWQIQPKGCE</sequence>
<reference evidence="1" key="1">
    <citation type="submission" date="2018-02" db="EMBL/GenBank/DDBJ databases">
        <title>Rhizophora mucronata_Transcriptome.</title>
        <authorList>
            <person name="Meera S.P."/>
            <person name="Sreeshan A."/>
            <person name="Augustine A."/>
        </authorList>
    </citation>
    <scope>NUCLEOTIDE SEQUENCE</scope>
    <source>
        <tissue evidence="1">Leaf</tissue>
    </source>
</reference>
<organism evidence="1">
    <name type="scientific">Rhizophora mucronata</name>
    <name type="common">Asiatic mangrove</name>
    <dbReference type="NCBI Taxonomy" id="61149"/>
    <lineage>
        <taxon>Eukaryota</taxon>
        <taxon>Viridiplantae</taxon>
        <taxon>Streptophyta</taxon>
        <taxon>Embryophyta</taxon>
        <taxon>Tracheophyta</taxon>
        <taxon>Spermatophyta</taxon>
        <taxon>Magnoliopsida</taxon>
        <taxon>eudicotyledons</taxon>
        <taxon>Gunneridae</taxon>
        <taxon>Pentapetalae</taxon>
        <taxon>rosids</taxon>
        <taxon>fabids</taxon>
        <taxon>Malpighiales</taxon>
        <taxon>Rhizophoraceae</taxon>
        <taxon>Rhizophora</taxon>
    </lineage>
</organism>